<feature type="domain" description="Prolamin-like" evidence="3">
    <location>
        <begin position="64"/>
        <end position="116"/>
    </location>
</feature>
<evidence type="ECO:0000313" key="4">
    <source>
        <dbReference type="EMBL" id="PKA65125.1"/>
    </source>
</evidence>
<dbReference type="STRING" id="1088818.A0A2I0BBF0"/>
<dbReference type="PANTHER" id="PTHR31181:SF67">
    <property type="entry name" value="PROLAMIN-LIKE PROTEIN (DUF1278)"/>
    <property type="match status" value="1"/>
</dbReference>
<dbReference type="OrthoDB" id="724199at2759"/>
<keyword evidence="1 2" id="KW-0732">Signal</keyword>
<organism evidence="4 5">
    <name type="scientific">Apostasia shenzhenica</name>
    <dbReference type="NCBI Taxonomy" id="1088818"/>
    <lineage>
        <taxon>Eukaryota</taxon>
        <taxon>Viridiplantae</taxon>
        <taxon>Streptophyta</taxon>
        <taxon>Embryophyta</taxon>
        <taxon>Tracheophyta</taxon>
        <taxon>Spermatophyta</taxon>
        <taxon>Magnoliopsida</taxon>
        <taxon>Liliopsida</taxon>
        <taxon>Asparagales</taxon>
        <taxon>Orchidaceae</taxon>
        <taxon>Apostasioideae</taxon>
        <taxon>Apostasia</taxon>
    </lineage>
</organism>
<evidence type="ECO:0000313" key="5">
    <source>
        <dbReference type="Proteomes" id="UP000236161"/>
    </source>
</evidence>
<dbReference type="GO" id="GO:0009567">
    <property type="term" value="P:double fertilization forming a zygote and endosperm"/>
    <property type="evidence" value="ECO:0007669"/>
    <property type="project" value="TreeGrafter"/>
</dbReference>
<dbReference type="PANTHER" id="PTHR31181">
    <property type="entry name" value="EGG CELL-SECRETED PROTEIN 1.4"/>
    <property type="match status" value="1"/>
</dbReference>
<feature type="chain" id="PRO_5014148523" evidence="2">
    <location>
        <begin position="28"/>
        <end position="140"/>
    </location>
</feature>
<dbReference type="GO" id="GO:0080155">
    <property type="term" value="P:regulation of double fertilization forming a zygote and endosperm"/>
    <property type="evidence" value="ECO:0007669"/>
    <property type="project" value="TreeGrafter"/>
</dbReference>
<gene>
    <name evidence="4" type="primary">EC1.4</name>
    <name evidence="4" type="ORF">AXF42_Ash013246</name>
</gene>
<dbReference type="InterPro" id="IPR008502">
    <property type="entry name" value="Prolamin-like"/>
</dbReference>
<dbReference type="Pfam" id="PF05617">
    <property type="entry name" value="Prolamin_like"/>
    <property type="match status" value="1"/>
</dbReference>
<name>A0A2I0BBF0_9ASPA</name>
<proteinExistence type="predicted"/>
<dbReference type="GO" id="GO:0005576">
    <property type="term" value="C:extracellular region"/>
    <property type="evidence" value="ECO:0007669"/>
    <property type="project" value="TreeGrafter"/>
</dbReference>
<evidence type="ECO:0000256" key="1">
    <source>
        <dbReference type="ARBA" id="ARBA00022729"/>
    </source>
</evidence>
<dbReference type="AlphaFoldDB" id="A0A2I0BBF0"/>
<accession>A0A2I0BBF0</accession>
<dbReference type="EMBL" id="KZ451896">
    <property type="protein sequence ID" value="PKA65125.1"/>
    <property type="molecule type" value="Genomic_DNA"/>
</dbReference>
<keyword evidence="5" id="KW-1185">Reference proteome</keyword>
<evidence type="ECO:0000256" key="2">
    <source>
        <dbReference type="SAM" id="SignalP"/>
    </source>
</evidence>
<evidence type="ECO:0000259" key="3">
    <source>
        <dbReference type="Pfam" id="PF05617"/>
    </source>
</evidence>
<dbReference type="GO" id="GO:0031982">
    <property type="term" value="C:vesicle"/>
    <property type="evidence" value="ECO:0007669"/>
    <property type="project" value="TreeGrafter"/>
</dbReference>
<reference evidence="4 5" key="1">
    <citation type="journal article" date="2017" name="Nature">
        <title>The Apostasia genome and the evolution of orchids.</title>
        <authorList>
            <person name="Zhang G.Q."/>
            <person name="Liu K.W."/>
            <person name="Li Z."/>
            <person name="Lohaus R."/>
            <person name="Hsiao Y.Y."/>
            <person name="Niu S.C."/>
            <person name="Wang J.Y."/>
            <person name="Lin Y.C."/>
            <person name="Xu Q."/>
            <person name="Chen L.J."/>
            <person name="Yoshida K."/>
            <person name="Fujiwara S."/>
            <person name="Wang Z.W."/>
            <person name="Zhang Y.Q."/>
            <person name="Mitsuda N."/>
            <person name="Wang M."/>
            <person name="Liu G.H."/>
            <person name="Pecoraro L."/>
            <person name="Huang H.X."/>
            <person name="Xiao X.J."/>
            <person name="Lin M."/>
            <person name="Wu X.Y."/>
            <person name="Wu W.L."/>
            <person name="Chen Y.Y."/>
            <person name="Chang S.B."/>
            <person name="Sakamoto S."/>
            <person name="Ohme-Takagi M."/>
            <person name="Yagi M."/>
            <person name="Zeng S.J."/>
            <person name="Shen C.Y."/>
            <person name="Yeh C.M."/>
            <person name="Luo Y.B."/>
            <person name="Tsai W.C."/>
            <person name="Van de Peer Y."/>
            <person name="Liu Z.J."/>
        </authorList>
    </citation>
    <scope>NUCLEOTIDE SEQUENCE [LARGE SCALE GENOMIC DNA]</scope>
    <source>
        <strain evidence="5">cv. Shenzhen</strain>
        <tissue evidence="4">Stem</tissue>
    </source>
</reference>
<protein>
    <submittedName>
        <fullName evidence="4">Egg cell-secreted protein 1.4</fullName>
    </submittedName>
</protein>
<feature type="signal peptide" evidence="2">
    <location>
        <begin position="1"/>
        <end position="27"/>
    </location>
</feature>
<sequence length="140" mass="15132">METIWQPPFFFFFFIFFFLSSPPAAMARTSASSFLLVLLVTFAVSVGSLPRGTSAFSLFPDIGKCWHAVVEVEDCVVKLVPAFLSLHIKITPQCCKAVSDIEESCLPFVFSNPVFGPTLSHFVSNVCGALSGSSPAPTSL</sequence>
<dbReference type="GO" id="GO:2000008">
    <property type="term" value="P:regulation of protein localization to cell surface"/>
    <property type="evidence" value="ECO:0007669"/>
    <property type="project" value="TreeGrafter"/>
</dbReference>
<dbReference type="Proteomes" id="UP000236161">
    <property type="component" value="Unassembled WGS sequence"/>
</dbReference>